<dbReference type="SUPFAM" id="SSF53756">
    <property type="entry name" value="UDP-Glycosyltransferase/glycogen phosphorylase"/>
    <property type="match status" value="1"/>
</dbReference>
<evidence type="ECO:0000313" key="4">
    <source>
        <dbReference type="EMBL" id="XCM81751.1"/>
    </source>
</evidence>
<sequence>MKIAFLLHNRYGIGGAITSTLNLAAALSDEHQVEIVSTRRDRDVPALPVDPRVSVVDLTDLREHSHLYDGDDPLAAKPAKVFPKEDSFRGKEFSRLTEVRLARYLAETDAHAVIATNPGIAICLARMGGNYIKGVQEHRFLADHSAALRKLLPEAYKKLDVVIPVSREEAENEQKALAHTGVRVRSIPNCVPVPPIAPSDSTSKIVISAGRLVPFKQYHHLIEAFAKVVAQRPDWQLRIYGGGPERAKLTTRIADLGLGNNVLLMGSSNQMEVEWPKGSIAASSSNSEALPMNIIEAMYAGLPVVSTDCDYGPREIITEGVDGHLVPVGDTDALAAQILGLIQDDERRAHMGRAAQDSARRYLPQEVAAQYHGLLNQLVADRGLPTTADWWVTPHGDIVVRLAITAGMPPVRLLCLNREAPEGAQAVRFEFQEGPSQDLTAVIPQAGCPLAEGHWDVYAESVDGQARRRLKSGVRDERGMLYAAGPRHEGPVLQSRIPFTADDGSFSIRTWVRPVHVESDSIEIADGHITVGASLWGAAMFQTPVVVAKSRQDPQKNFEVQAAQLGPDRLSFSVPCWGLAQQRTTAHDVWDLWVRLSPEVPLVRVGRFMGDFHDKKTVLQYPITVIPDTPRGRTRVRPFYTVNSELSLNAVDMES</sequence>
<keyword evidence="4" id="KW-0328">Glycosyltransferase</keyword>
<protein>
    <recommendedName>
        <fullName evidence="1">D-inositol 3-phosphate glycosyltransferase</fullName>
    </recommendedName>
</protein>
<evidence type="ECO:0000256" key="1">
    <source>
        <dbReference type="ARBA" id="ARBA00021292"/>
    </source>
</evidence>
<evidence type="ECO:0000256" key="2">
    <source>
        <dbReference type="ARBA" id="ARBA00022679"/>
    </source>
</evidence>
<dbReference type="Pfam" id="PF00534">
    <property type="entry name" value="Glycos_transf_1"/>
    <property type="match status" value="1"/>
</dbReference>
<dbReference type="Gene3D" id="3.40.50.2000">
    <property type="entry name" value="Glycogen Phosphorylase B"/>
    <property type="match status" value="2"/>
</dbReference>
<dbReference type="EMBL" id="CP159872">
    <property type="protein sequence ID" value="XCM81751.1"/>
    <property type="molecule type" value="Genomic_DNA"/>
</dbReference>
<name>A0AAU8JZE0_9ACTN</name>
<feature type="domain" description="Glycosyl transferase family 1" evidence="3">
    <location>
        <begin position="198"/>
        <end position="356"/>
    </location>
</feature>
<dbReference type="PANTHER" id="PTHR12526:SF627">
    <property type="entry name" value="D-RHAMNOSYLTRANSFERASE WBPZ"/>
    <property type="match status" value="1"/>
</dbReference>
<dbReference type="RefSeq" id="WP_354642678.1">
    <property type="nucleotide sequence ID" value="NZ_CP159872.1"/>
</dbReference>
<dbReference type="CDD" id="cd03820">
    <property type="entry name" value="GT4_AmsD-like"/>
    <property type="match status" value="1"/>
</dbReference>
<keyword evidence="2 4" id="KW-0808">Transferase</keyword>
<evidence type="ECO:0000259" key="3">
    <source>
        <dbReference type="Pfam" id="PF00534"/>
    </source>
</evidence>
<accession>A0AAU8JZE0</accession>
<proteinExistence type="predicted"/>
<dbReference type="InterPro" id="IPR001296">
    <property type="entry name" value="Glyco_trans_1"/>
</dbReference>
<dbReference type="PANTHER" id="PTHR12526">
    <property type="entry name" value="GLYCOSYLTRANSFERASE"/>
    <property type="match status" value="1"/>
</dbReference>
<dbReference type="GO" id="GO:0016757">
    <property type="term" value="F:glycosyltransferase activity"/>
    <property type="evidence" value="ECO:0007669"/>
    <property type="project" value="UniProtKB-KW"/>
</dbReference>
<dbReference type="KEGG" id="kcm:ABWK59_24050"/>
<reference evidence="4" key="1">
    <citation type="submission" date="2024-06" db="EMBL/GenBank/DDBJ databases">
        <title>The genome sequences of Kitasatospora sp. strain HUAS MG31.</title>
        <authorList>
            <person name="Mo P."/>
        </authorList>
    </citation>
    <scope>NUCLEOTIDE SEQUENCE</scope>
    <source>
        <strain evidence="4">HUAS MG31</strain>
    </source>
</reference>
<dbReference type="AlphaFoldDB" id="A0AAU8JZE0"/>
<organism evidence="4">
    <name type="scientific">Kitasatospora camelliae</name>
    <dbReference type="NCBI Taxonomy" id="3156397"/>
    <lineage>
        <taxon>Bacteria</taxon>
        <taxon>Bacillati</taxon>
        <taxon>Actinomycetota</taxon>
        <taxon>Actinomycetes</taxon>
        <taxon>Kitasatosporales</taxon>
        <taxon>Streptomycetaceae</taxon>
        <taxon>Kitasatospora</taxon>
    </lineage>
</organism>
<gene>
    <name evidence="4" type="ORF">ABWK59_24050</name>
</gene>